<dbReference type="Gene3D" id="3.40.50.720">
    <property type="entry name" value="NAD(P)-binding Rossmann-like Domain"/>
    <property type="match status" value="1"/>
</dbReference>
<dbReference type="PATRIC" id="fig|1122247.3.peg.1133"/>
<dbReference type="FunFam" id="3.40.50.720:FF:000121">
    <property type="entry name" value="Prostaglandin reductase 2"/>
    <property type="match status" value="1"/>
</dbReference>
<dbReference type="InterPro" id="IPR045010">
    <property type="entry name" value="MDR_fam"/>
</dbReference>
<gene>
    <name evidence="2" type="ORF">C731_1176</name>
</gene>
<evidence type="ECO:0000313" key="3">
    <source>
        <dbReference type="Proteomes" id="UP000006265"/>
    </source>
</evidence>
<dbReference type="CDD" id="cd05288">
    <property type="entry name" value="PGDH"/>
    <property type="match status" value="1"/>
</dbReference>
<dbReference type="Proteomes" id="UP000006265">
    <property type="component" value="Unassembled WGS sequence"/>
</dbReference>
<evidence type="ECO:0000313" key="2">
    <source>
        <dbReference type="EMBL" id="EKF24804.1"/>
    </source>
</evidence>
<dbReference type="OrthoDB" id="9805663at2"/>
<protein>
    <submittedName>
        <fullName evidence="2">Zinc-binding dehydrogenase family protein</fullName>
    </submittedName>
</protein>
<dbReference type="RefSeq" id="WP_005625556.1">
    <property type="nucleotide sequence ID" value="NZ_AMRA01000028.1"/>
</dbReference>
<sequence length="241" mass="26136">MGGWQRFWVGSARAWEPLRRHPDIPLSTYLGPLGLQGLTAYCGLTDVCQPVAGETLVVTAAAGSVGSLVCQIGKRLGLRVVGIAGGPEKCEWLLESCGVDGAIDYRNDDVGTRLDQLCPDGIDVVFENVGGPVLDRILERINRNARIALCGLVSTYYGARPPAGQSPVNLMNLVNQRATMRGFIVRDYLPRMAEVRDLLTPWVLDGSLVHREEFSAGLESAPAAMNRLARGENLGLQFVYI</sequence>
<dbReference type="EMBL" id="AMRA01000028">
    <property type="protein sequence ID" value="EKF24804.1"/>
    <property type="molecule type" value="Genomic_DNA"/>
</dbReference>
<dbReference type="PANTHER" id="PTHR43205:SF7">
    <property type="entry name" value="PROSTAGLANDIN REDUCTASE 1"/>
    <property type="match status" value="1"/>
</dbReference>
<dbReference type="PANTHER" id="PTHR43205">
    <property type="entry name" value="PROSTAGLANDIN REDUCTASE"/>
    <property type="match status" value="1"/>
</dbReference>
<accession>K5BKG1</accession>
<dbReference type="Pfam" id="PF00107">
    <property type="entry name" value="ADH_zinc_N"/>
    <property type="match status" value="1"/>
</dbReference>
<dbReference type="AlphaFoldDB" id="K5BKG1"/>
<comment type="caution">
    <text evidence="2">The sequence shown here is derived from an EMBL/GenBank/DDBJ whole genome shotgun (WGS) entry which is preliminary data.</text>
</comment>
<dbReference type="SUPFAM" id="SSF51735">
    <property type="entry name" value="NAD(P)-binding Rossmann-fold domains"/>
    <property type="match status" value="1"/>
</dbReference>
<proteinExistence type="predicted"/>
<dbReference type="eggNOG" id="COG2130">
    <property type="taxonomic scope" value="Bacteria"/>
</dbReference>
<keyword evidence="1" id="KW-0560">Oxidoreductase</keyword>
<dbReference type="InterPro" id="IPR013149">
    <property type="entry name" value="ADH-like_C"/>
</dbReference>
<evidence type="ECO:0000256" key="1">
    <source>
        <dbReference type="ARBA" id="ARBA00023002"/>
    </source>
</evidence>
<dbReference type="STRING" id="1122247.GCA_000379865_03034"/>
<dbReference type="GO" id="GO:0016628">
    <property type="term" value="F:oxidoreductase activity, acting on the CH-CH group of donors, NAD or NADP as acceptor"/>
    <property type="evidence" value="ECO:0007669"/>
    <property type="project" value="InterPro"/>
</dbReference>
<name>K5BKG1_MYCHD</name>
<organism evidence="2 3">
    <name type="scientific">Mycolicibacterium hassiacum (strain DSM 44199 / CIP 105218 / JCM 12690 / 3849)</name>
    <name type="common">Mycobacterium hassiacum</name>
    <dbReference type="NCBI Taxonomy" id="1122247"/>
    <lineage>
        <taxon>Bacteria</taxon>
        <taxon>Bacillati</taxon>
        <taxon>Actinomycetota</taxon>
        <taxon>Actinomycetes</taxon>
        <taxon>Mycobacteriales</taxon>
        <taxon>Mycobacteriaceae</taxon>
        <taxon>Mycolicibacterium</taxon>
    </lineage>
</organism>
<keyword evidence="3" id="KW-1185">Reference proteome</keyword>
<reference evidence="2 3" key="1">
    <citation type="journal article" date="2012" name="J. Bacteriol.">
        <title>Genome sequence of Mycobacterium hassiacum DSM 44199, a rare source of heat-stable mycobacterial proteins.</title>
        <authorList>
            <person name="Tiago I."/>
            <person name="Maranha A."/>
            <person name="Mendes V."/>
            <person name="Alarico S."/>
            <person name="Moynihan P.J."/>
            <person name="Clarke A.J."/>
            <person name="Macedo-Ribeiro S."/>
            <person name="Pereira P.J."/>
            <person name="Empadinhas N."/>
        </authorList>
    </citation>
    <scope>NUCLEOTIDE SEQUENCE [LARGE SCALE GENOMIC DNA]</scope>
    <source>
        <strain evidence="3">DSM 44199 / CIP 105218 / JCM 12690 / 3849</strain>
    </source>
</reference>
<dbReference type="InterPro" id="IPR036291">
    <property type="entry name" value="NAD(P)-bd_dom_sf"/>
</dbReference>